<dbReference type="EMBL" id="PGOL01003940">
    <property type="protein sequence ID" value="PKI38985.1"/>
    <property type="molecule type" value="Genomic_DNA"/>
</dbReference>
<accession>A0A2I0I4P5</accession>
<dbReference type="Proteomes" id="UP000233551">
    <property type="component" value="Unassembled WGS sequence"/>
</dbReference>
<organism evidence="1 2">
    <name type="scientific">Punica granatum</name>
    <name type="common">Pomegranate</name>
    <dbReference type="NCBI Taxonomy" id="22663"/>
    <lineage>
        <taxon>Eukaryota</taxon>
        <taxon>Viridiplantae</taxon>
        <taxon>Streptophyta</taxon>
        <taxon>Embryophyta</taxon>
        <taxon>Tracheophyta</taxon>
        <taxon>Spermatophyta</taxon>
        <taxon>Magnoliopsida</taxon>
        <taxon>eudicotyledons</taxon>
        <taxon>Gunneridae</taxon>
        <taxon>Pentapetalae</taxon>
        <taxon>rosids</taxon>
        <taxon>malvids</taxon>
        <taxon>Myrtales</taxon>
        <taxon>Lythraceae</taxon>
        <taxon>Punica</taxon>
    </lineage>
</organism>
<proteinExistence type="predicted"/>
<sequence length="201" mass="22411">MNNKQGLCKQNKARGGSPFLLKFPVGFRLLQPPWQEDAEVTTSPQELAPQHLGEPVNNSVETISRAEASDSSGKKPVTNATIGSSKKKVHVVEDEQVLSPNRFEALVEEGLNTNPRMHQLRGKLLKKKLLFLTVQKELDRQLRESLKQFRKPKEAGGEGRTRMVGVRNVLPRQMIISSCNVRGLYFPLKQRALKGDGCSGN</sequence>
<evidence type="ECO:0000313" key="1">
    <source>
        <dbReference type="EMBL" id="PKI38985.1"/>
    </source>
</evidence>
<name>A0A2I0I4P5_PUNGR</name>
<evidence type="ECO:0000313" key="2">
    <source>
        <dbReference type="Proteomes" id="UP000233551"/>
    </source>
</evidence>
<reference evidence="1 2" key="1">
    <citation type="submission" date="2017-11" db="EMBL/GenBank/DDBJ databases">
        <title>De-novo sequencing of pomegranate (Punica granatum L.) genome.</title>
        <authorList>
            <person name="Akparov Z."/>
            <person name="Amiraslanov A."/>
            <person name="Hajiyeva S."/>
            <person name="Abbasov M."/>
            <person name="Kaur K."/>
            <person name="Hamwieh A."/>
            <person name="Solovyev V."/>
            <person name="Salamov A."/>
            <person name="Braich B."/>
            <person name="Kosarev P."/>
            <person name="Mahmoud A."/>
            <person name="Hajiyev E."/>
            <person name="Babayeva S."/>
            <person name="Izzatullayeva V."/>
            <person name="Mammadov A."/>
            <person name="Mammadov A."/>
            <person name="Sharifova S."/>
            <person name="Ojaghi J."/>
            <person name="Eynullazada K."/>
            <person name="Bayramov B."/>
            <person name="Abdulazimova A."/>
            <person name="Shahmuradov I."/>
        </authorList>
    </citation>
    <scope>NUCLEOTIDE SEQUENCE [LARGE SCALE GENOMIC DNA]</scope>
    <source>
        <strain evidence="2">cv. AG2017</strain>
        <tissue evidence="1">Leaf</tissue>
    </source>
</reference>
<protein>
    <submittedName>
        <fullName evidence="1">Uncharacterized protein</fullName>
    </submittedName>
</protein>
<dbReference type="AlphaFoldDB" id="A0A2I0I4P5"/>
<comment type="caution">
    <text evidence="1">The sequence shown here is derived from an EMBL/GenBank/DDBJ whole genome shotgun (WGS) entry which is preliminary data.</text>
</comment>
<gene>
    <name evidence="1" type="ORF">CRG98_040637</name>
</gene>
<keyword evidence="2" id="KW-1185">Reference proteome</keyword>